<proteinExistence type="predicted"/>
<evidence type="ECO:0000313" key="3">
    <source>
        <dbReference type="Proteomes" id="UP000053127"/>
    </source>
</evidence>
<sequence>MADTSGRPKVDNPYLASLKSLKNRLKTETEELKKQLETAAKDMDSRRVWVGKAATEWAKDLQGRRSRMKVLVEKLIPAVDAEIAKCPEKVTPGEAKIMNMNLQRQ</sequence>
<dbReference type="AlphaFoldDB" id="A0A117PZZ1"/>
<name>A0A117PZZ1_9ACTN</name>
<dbReference type="EMBL" id="LMWN01000043">
    <property type="protein sequence ID" value="KUN01483.1"/>
    <property type="molecule type" value="Genomic_DNA"/>
</dbReference>
<gene>
    <name evidence="2" type="ORF">AQI95_31700</name>
</gene>
<organism evidence="2 3">
    <name type="scientific">Streptomyces yokosukanensis</name>
    <dbReference type="NCBI Taxonomy" id="67386"/>
    <lineage>
        <taxon>Bacteria</taxon>
        <taxon>Bacillati</taxon>
        <taxon>Actinomycetota</taxon>
        <taxon>Actinomycetes</taxon>
        <taxon>Kitasatosporales</taxon>
        <taxon>Streptomycetaceae</taxon>
        <taxon>Streptomyces</taxon>
    </lineage>
</organism>
<accession>A0A117PZZ1</accession>
<dbReference type="OrthoDB" id="4234784at2"/>
<dbReference type="STRING" id="67386.AQI95_31700"/>
<dbReference type="RefSeq" id="WP_067131674.1">
    <property type="nucleotide sequence ID" value="NZ_JBFACD010000004.1"/>
</dbReference>
<keyword evidence="1" id="KW-0175">Coiled coil</keyword>
<comment type="caution">
    <text evidence="2">The sequence shown here is derived from an EMBL/GenBank/DDBJ whole genome shotgun (WGS) entry which is preliminary data.</text>
</comment>
<keyword evidence="3" id="KW-1185">Reference proteome</keyword>
<evidence type="ECO:0000256" key="1">
    <source>
        <dbReference type="SAM" id="Coils"/>
    </source>
</evidence>
<reference evidence="2 3" key="1">
    <citation type="submission" date="2015-10" db="EMBL/GenBank/DDBJ databases">
        <title>Draft genome sequence of Streptomyces yokosukanensis DSM 40224, type strain for the species Streptomyces yokosukanensis.</title>
        <authorList>
            <person name="Ruckert C."/>
            <person name="Winkler A."/>
            <person name="Kalinowski J."/>
            <person name="Kampfer P."/>
            <person name="Glaeser S."/>
        </authorList>
    </citation>
    <scope>NUCLEOTIDE SEQUENCE [LARGE SCALE GENOMIC DNA]</scope>
    <source>
        <strain evidence="2 3">DSM 40224</strain>
    </source>
</reference>
<evidence type="ECO:0000313" key="2">
    <source>
        <dbReference type="EMBL" id="KUN01483.1"/>
    </source>
</evidence>
<dbReference type="Proteomes" id="UP000053127">
    <property type="component" value="Unassembled WGS sequence"/>
</dbReference>
<feature type="coiled-coil region" evidence="1">
    <location>
        <begin position="15"/>
        <end position="46"/>
    </location>
</feature>
<protein>
    <submittedName>
        <fullName evidence="2">Uncharacterized protein</fullName>
    </submittedName>
</protein>